<gene>
    <name evidence="1" type="ORF">LCGC14_2795060</name>
</gene>
<reference evidence="1" key="1">
    <citation type="journal article" date="2015" name="Nature">
        <title>Complex archaea that bridge the gap between prokaryotes and eukaryotes.</title>
        <authorList>
            <person name="Spang A."/>
            <person name="Saw J.H."/>
            <person name="Jorgensen S.L."/>
            <person name="Zaremba-Niedzwiedzka K."/>
            <person name="Martijn J."/>
            <person name="Lind A.E."/>
            <person name="van Eijk R."/>
            <person name="Schleper C."/>
            <person name="Guy L."/>
            <person name="Ettema T.J."/>
        </authorList>
    </citation>
    <scope>NUCLEOTIDE SEQUENCE</scope>
</reference>
<protein>
    <submittedName>
        <fullName evidence="1">Uncharacterized protein</fullName>
    </submittedName>
</protein>
<sequence>MIEGEIFDPTWYNTQVYQLYRRSTAEQDIYPTDTAGSWLNAAPDSNIANANSLIGYLNERSVPCIYKNSSRVPITTPYQRFFGSEMTKRQCGPWVANTPKTYGSAVADEEFPNFVQNIQDWLDSDNFSPRLGKSWIGIMMDIPWSHSILIHTIGPGHATYDPYKIVIEWHAGPAEITIESMAVEPTITAESVDID</sequence>
<comment type="caution">
    <text evidence="1">The sequence shown here is derived from an EMBL/GenBank/DDBJ whole genome shotgun (WGS) entry which is preliminary data.</text>
</comment>
<dbReference type="AlphaFoldDB" id="A0A0F8ZBE8"/>
<dbReference type="EMBL" id="LAZR01052301">
    <property type="protein sequence ID" value="KKK83270.1"/>
    <property type="molecule type" value="Genomic_DNA"/>
</dbReference>
<name>A0A0F8ZBE8_9ZZZZ</name>
<accession>A0A0F8ZBE8</accession>
<proteinExistence type="predicted"/>
<feature type="non-terminal residue" evidence="1">
    <location>
        <position position="195"/>
    </location>
</feature>
<organism evidence="1">
    <name type="scientific">marine sediment metagenome</name>
    <dbReference type="NCBI Taxonomy" id="412755"/>
    <lineage>
        <taxon>unclassified sequences</taxon>
        <taxon>metagenomes</taxon>
        <taxon>ecological metagenomes</taxon>
    </lineage>
</organism>
<evidence type="ECO:0000313" key="1">
    <source>
        <dbReference type="EMBL" id="KKK83270.1"/>
    </source>
</evidence>